<dbReference type="Gene3D" id="1.10.10.60">
    <property type="entry name" value="Homeodomain-like"/>
    <property type="match status" value="2"/>
</dbReference>
<dbReference type="AlphaFoldDB" id="A0A3L9DTS2"/>
<keyword evidence="3" id="KW-0804">Transcription</keyword>
<keyword evidence="6" id="KW-1185">Reference proteome</keyword>
<dbReference type="InterPro" id="IPR003313">
    <property type="entry name" value="AraC-bd"/>
</dbReference>
<protein>
    <submittedName>
        <fullName evidence="5">AraC family transcriptional regulator</fullName>
    </submittedName>
</protein>
<keyword evidence="2" id="KW-0238">DNA-binding</keyword>
<reference evidence="5 6" key="1">
    <citation type="submission" date="2018-10" db="EMBL/GenBank/DDBJ databases">
        <title>Streptococcus hillyeri sp. nov., isolated from equine tracheal sample.</title>
        <authorList>
            <person name="Macfadyen A.C."/>
            <person name="Waller A."/>
            <person name="Paterson G.K."/>
        </authorList>
    </citation>
    <scope>NUCLEOTIDE SEQUENCE [LARGE SCALE GENOMIC DNA]</scope>
    <source>
        <strain evidence="5 6">28462</strain>
    </source>
</reference>
<evidence type="ECO:0000256" key="2">
    <source>
        <dbReference type="ARBA" id="ARBA00023125"/>
    </source>
</evidence>
<dbReference type="CDD" id="cd02208">
    <property type="entry name" value="cupin_RmlC-like"/>
    <property type="match status" value="1"/>
</dbReference>
<dbReference type="SUPFAM" id="SSF51215">
    <property type="entry name" value="Regulatory protein AraC"/>
    <property type="match status" value="1"/>
</dbReference>
<proteinExistence type="predicted"/>
<dbReference type="OrthoDB" id="9799319at2"/>
<dbReference type="EMBL" id="RCVM01000003">
    <property type="protein sequence ID" value="RLY04365.1"/>
    <property type="molecule type" value="Genomic_DNA"/>
</dbReference>
<dbReference type="Gene3D" id="2.60.120.10">
    <property type="entry name" value="Jelly Rolls"/>
    <property type="match status" value="1"/>
</dbReference>
<evidence type="ECO:0000259" key="4">
    <source>
        <dbReference type="PROSITE" id="PS01124"/>
    </source>
</evidence>
<dbReference type="InterPro" id="IPR037923">
    <property type="entry name" value="HTH-like"/>
</dbReference>
<dbReference type="InterPro" id="IPR018060">
    <property type="entry name" value="HTH_AraC"/>
</dbReference>
<dbReference type="PRINTS" id="PR00032">
    <property type="entry name" value="HTHARAC"/>
</dbReference>
<dbReference type="PANTHER" id="PTHR43280:SF28">
    <property type="entry name" value="HTH-TYPE TRANSCRIPTIONAL ACTIVATOR RHAS"/>
    <property type="match status" value="1"/>
</dbReference>
<dbReference type="GO" id="GO:0003700">
    <property type="term" value="F:DNA-binding transcription factor activity"/>
    <property type="evidence" value="ECO:0007669"/>
    <property type="project" value="InterPro"/>
</dbReference>
<dbReference type="InterPro" id="IPR014710">
    <property type="entry name" value="RmlC-like_jellyroll"/>
</dbReference>
<dbReference type="InterPro" id="IPR009057">
    <property type="entry name" value="Homeodomain-like_sf"/>
</dbReference>
<dbReference type="PROSITE" id="PS01124">
    <property type="entry name" value="HTH_ARAC_FAMILY_2"/>
    <property type="match status" value="1"/>
</dbReference>
<evidence type="ECO:0000256" key="3">
    <source>
        <dbReference type="ARBA" id="ARBA00023163"/>
    </source>
</evidence>
<accession>A0A3L9DTS2</accession>
<dbReference type="Proteomes" id="UP000279194">
    <property type="component" value="Unassembled WGS sequence"/>
</dbReference>
<dbReference type="GO" id="GO:0043565">
    <property type="term" value="F:sequence-specific DNA binding"/>
    <property type="evidence" value="ECO:0007669"/>
    <property type="project" value="InterPro"/>
</dbReference>
<evidence type="ECO:0000313" key="5">
    <source>
        <dbReference type="EMBL" id="RLY04365.1"/>
    </source>
</evidence>
<dbReference type="SUPFAM" id="SSF46689">
    <property type="entry name" value="Homeodomain-like"/>
    <property type="match status" value="2"/>
</dbReference>
<dbReference type="Pfam" id="PF02311">
    <property type="entry name" value="AraC_binding"/>
    <property type="match status" value="1"/>
</dbReference>
<feature type="domain" description="HTH araC/xylS-type" evidence="4">
    <location>
        <begin position="188"/>
        <end position="286"/>
    </location>
</feature>
<evidence type="ECO:0000256" key="1">
    <source>
        <dbReference type="ARBA" id="ARBA00023015"/>
    </source>
</evidence>
<comment type="caution">
    <text evidence="5">The sequence shown here is derived from an EMBL/GenBank/DDBJ whole genome shotgun (WGS) entry which is preliminary data.</text>
</comment>
<dbReference type="Pfam" id="PF12833">
    <property type="entry name" value="HTH_18"/>
    <property type="match status" value="1"/>
</dbReference>
<dbReference type="SMART" id="SM00342">
    <property type="entry name" value="HTH_ARAC"/>
    <property type="match status" value="1"/>
</dbReference>
<gene>
    <name evidence="5" type="ORF">EAF07_02645</name>
</gene>
<keyword evidence="1" id="KW-0805">Transcription regulation</keyword>
<dbReference type="InterPro" id="IPR020449">
    <property type="entry name" value="Tscrpt_reg_AraC-type_HTH"/>
</dbReference>
<organism evidence="5 6">
    <name type="scientific">Streptococcus hillyeri</name>
    <dbReference type="NCBI Taxonomy" id="2282420"/>
    <lineage>
        <taxon>Bacteria</taxon>
        <taxon>Bacillati</taxon>
        <taxon>Bacillota</taxon>
        <taxon>Bacilli</taxon>
        <taxon>Lactobacillales</taxon>
        <taxon>Streptococcaceae</taxon>
        <taxon>Streptococcus</taxon>
    </lineage>
</organism>
<dbReference type="RefSeq" id="WP_121834750.1">
    <property type="nucleotide sequence ID" value="NZ_CP163513.1"/>
</dbReference>
<dbReference type="PANTHER" id="PTHR43280">
    <property type="entry name" value="ARAC-FAMILY TRANSCRIPTIONAL REGULATOR"/>
    <property type="match status" value="1"/>
</dbReference>
<name>A0A3L9DTS2_9STRE</name>
<sequence length="293" mass="34832">MVKYSRFLKDNPSGFPYDYEKGHIKNGFPDVMYHWHPELEIVFVHKGSASYHINNEQFESQSGDIIFIQSTALHAIHPIEDKEEISTTFRIHLDNLGRHQIETFSQRYIQPLYSGHFHLTPCLRPSDEGYSNIKNCLLSLFALIEEQSLYYDILLKAKLHELLYLLFRHRHVNRHYTDDTYQKYQKLKDLIHFLQEHYAEDISIEQLAHNFGYSKNHFMSIFKLHTGSSCMDFLIQLRLNKACEALIQTTLPIAEISRQVGFSNLSNFNRQFKQRYHMTPNQYRKQKRVKQKS</sequence>
<evidence type="ECO:0000313" key="6">
    <source>
        <dbReference type="Proteomes" id="UP000279194"/>
    </source>
</evidence>